<evidence type="ECO:0000313" key="6">
    <source>
        <dbReference type="Proteomes" id="UP000473648"/>
    </source>
</evidence>
<dbReference type="InterPro" id="IPR035067">
    <property type="entry name" value="V-type_ATPase_csu/dsu"/>
</dbReference>
<evidence type="ECO:0000256" key="1">
    <source>
        <dbReference type="ARBA" id="ARBA00006709"/>
    </source>
</evidence>
<dbReference type="AlphaFoldDB" id="A0A6L5GRG7"/>
<dbReference type="Pfam" id="PF01992">
    <property type="entry name" value="vATP-synt_AC39"/>
    <property type="match status" value="1"/>
</dbReference>
<evidence type="ECO:0000313" key="5">
    <source>
        <dbReference type="EMBL" id="MQM72851.1"/>
    </source>
</evidence>
<dbReference type="Gene3D" id="1.10.132.50">
    <property type="entry name" value="ATP synthase (C/AC39) subunit, domain 3"/>
    <property type="match status" value="1"/>
</dbReference>
<dbReference type="Gene3D" id="1.20.1690.10">
    <property type="entry name" value="V-type ATP synthase subunit C domain"/>
    <property type="match status" value="2"/>
</dbReference>
<dbReference type="SUPFAM" id="SSF103486">
    <property type="entry name" value="V-type ATP synthase subunit C"/>
    <property type="match status" value="1"/>
</dbReference>
<accession>A0A6L5GRG7</accession>
<dbReference type="InterPro" id="IPR036079">
    <property type="entry name" value="ATPase_csu/dsu_sf"/>
</dbReference>
<dbReference type="InterPro" id="IPR002843">
    <property type="entry name" value="ATPase_V0-cplx_csu/dsu"/>
</dbReference>
<evidence type="ECO:0000256" key="2">
    <source>
        <dbReference type="ARBA" id="ARBA00022448"/>
    </source>
</evidence>
<sequence length="322" mass="36365">MAGISYPFAVGRIKGLENKLLDENVWQRLSDAKDESAMIQVLKENNYGSAEDSGHTVNEMVASELNEVNSDIKSLSPDPVLTNLFYYSEDAYNIKMLIKGILIRKDTKSFLHTSGVIHIDQLIEAISDEKYNELPSAIGKAIKAALDLEDPFEISQKIDFAVLTTIRDALKMHQNALLKQYFNIIFDKVNILAILRGNALQWNSEKINLLLFDSGSLDQTEMHKAIGQTEDQLCAYLSTGPNRTVYRKILDDYSKRHIISEVESQLDDFAFSIIHEEKNDSFGIGPIINYLLEKRREGSSLRVMAAQKNSPANNTTEKDMLR</sequence>
<evidence type="ECO:0000256" key="3">
    <source>
        <dbReference type="ARBA" id="ARBA00023065"/>
    </source>
</evidence>
<dbReference type="GO" id="GO:0046961">
    <property type="term" value="F:proton-transporting ATPase activity, rotational mechanism"/>
    <property type="evidence" value="ECO:0007669"/>
    <property type="project" value="InterPro"/>
</dbReference>
<dbReference type="EMBL" id="VOGB01000004">
    <property type="protein sequence ID" value="MQM72851.1"/>
    <property type="molecule type" value="Genomic_DNA"/>
</dbReference>
<reference evidence="5" key="1">
    <citation type="journal article" date="2020" name="Appl. Environ. Microbiol.">
        <title>Medium-Chain Fatty Acid Synthesis by 'Candidatus Weimeria bifida' gen. nov., sp. nov., and 'Candidatus Pseudoramibacter fermentans' sp. nov.</title>
        <authorList>
            <person name="Scarborough M.J."/>
            <person name="Myers K.S."/>
            <person name="Donohue T.J."/>
            <person name="Noguera D.R."/>
        </authorList>
    </citation>
    <scope>NUCLEOTIDE SEQUENCE</scope>
    <source>
        <strain evidence="5">EUB1.1</strain>
    </source>
</reference>
<comment type="caution">
    <text evidence="5">The sequence shown here is derived from an EMBL/GenBank/DDBJ whole genome shotgun (WGS) entry which is preliminary data.</text>
</comment>
<organism evidence="5 6">
    <name type="scientific">Candidatus Pseudoramibacter fermentans</name>
    <dbReference type="NCBI Taxonomy" id="2594427"/>
    <lineage>
        <taxon>Bacteria</taxon>
        <taxon>Bacillati</taxon>
        <taxon>Bacillota</taxon>
        <taxon>Clostridia</taxon>
        <taxon>Eubacteriales</taxon>
        <taxon>Eubacteriaceae</taxon>
        <taxon>Pseudoramibacter</taxon>
    </lineage>
</organism>
<comment type="similarity">
    <text evidence="1">Belongs to the V-ATPase V0D/AC39 subunit family.</text>
</comment>
<gene>
    <name evidence="5" type="ORF">FRC53_05390</name>
</gene>
<dbReference type="InterPro" id="IPR050873">
    <property type="entry name" value="V-ATPase_V0D/AC39_subunit"/>
</dbReference>
<dbReference type="InterPro" id="IPR044911">
    <property type="entry name" value="V-type_ATPase_csu/dsu_dom_3"/>
</dbReference>
<keyword evidence="3" id="KW-0406">Ion transport</keyword>
<keyword evidence="2" id="KW-0813">Transport</keyword>
<dbReference type="PANTHER" id="PTHR38682:SF1">
    <property type="entry name" value="V-TYPE ATP SYNTHASE SUBUNIT C"/>
    <property type="match status" value="1"/>
</dbReference>
<keyword evidence="6" id="KW-1185">Reference proteome</keyword>
<name>A0A6L5GRG7_9FIRM</name>
<dbReference type="PANTHER" id="PTHR38682">
    <property type="entry name" value="V-TYPE ATP SYNTHASE SUBUNIT C"/>
    <property type="match status" value="1"/>
</dbReference>
<dbReference type="Proteomes" id="UP000473648">
    <property type="component" value="Unassembled WGS sequence"/>
</dbReference>
<proteinExistence type="inferred from homology"/>
<feature type="region of interest" description="Disordered" evidence="4">
    <location>
        <begin position="303"/>
        <end position="322"/>
    </location>
</feature>
<evidence type="ECO:0000256" key="4">
    <source>
        <dbReference type="SAM" id="MobiDB-lite"/>
    </source>
</evidence>
<protein>
    <submittedName>
        <fullName evidence="5">V-type ATPase subunit</fullName>
    </submittedName>
</protein>